<organism evidence="2 3">
    <name type="scientific">Coniophora puteana (strain RWD-64-598)</name>
    <name type="common">Brown rot fungus</name>
    <dbReference type="NCBI Taxonomy" id="741705"/>
    <lineage>
        <taxon>Eukaryota</taxon>
        <taxon>Fungi</taxon>
        <taxon>Dikarya</taxon>
        <taxon>Basidiomycota</taxon>
        <taxon>Agaricomycotina</taxon>
        <taxon>Agaricomycetes</taxon>
        <taxon>Agaricomycetidae</taxon>
        <taxon>Boletales</taxon>
        <taxon>Coniophorineae</taxon>
        <taxon>Coniophoraceae</taxon>
        <taxon>Coniophora</taxon>
    </lineage>
</organism>
<feature type="compositionally biased region" description="Basic and acidic residues" evidence="1">
    <location>
        <begin position="20"/>
        <end position="33"/>
    </location>
</feature>
<evidence type="ECO:0000313" key="3">
    <source>
        <dbReference type="Proteomes" id="UP000053558"/>
    </source>
</evidence>
<dbReference type="Proteomes" id="UP000053558">
    <property type="component" value="Unassembled WGS sequence"/>
</dbReference>
<dbReference type="KEGG" id="cput:CONPUDRAFT_160471"/>
<dbReference type="AlphaFoldDB" id="R7SE00"/>
<feature type="compositionally biased region" description="Polar residues" evidence="1">
    <location>
        <begin position="34"/>
        <end position="57"/>
    </location>
</feature>
<name>R7SE00_CONPW</name>
<sequence>MHRSVKVSRNFKFSNISPEPDTRREGEQLEKTTPKSSTRDLSSNPAPSKNGTTKSKT</sequence>
<evidence type="ECO:0000256" key="1">
    <source>
        <dbReference type="SAM" id="MobiDB-lite"/>
    </source>
</evidence>
<proteinExistence type="predicted"/>
<dbReference type="EMBL" id="JH711596">
    <property type="protein sequence ID" value="EIW73977.1"/>
    <property type="molecule type" value="Genomic_DNA"/>
</dbReference>
<reference evidence="3" key="1">
    <citation type="journal article" date="2012" name="Science">
        <title>The Paleozoic origin of enzymatic lignin decomposition reconstructed from 31 fungal genomes.</title>
        <authorList>
            <person name="Floudas D."/>
            <person name="Binder M."/>
            <person name="Riley R."/>
            <person name="Barry K."/>
            <person name="Blanchette R.A."/>
            <person name="Henrissat B."/>
            <person name="Martinez A.T."/>
            <person name="Otillar R."/>
            <person name="Spatafora J.W."/>
            <person name="Yadav J.S."/>
            <person name="Aerts A."/>
            <person name="Benoit I."/>
            <person name="Boyd A."/>
            <person name="Carlson A."/>
            <person name="Copeland A."/>
            <person name="Coutinho P.M."/>
            <person name="de Vries R.P."/>
            <person name="Ferreira P."/>
            <person name="Findley K."/>
            <person name="Foster B."/>
            <person name="Gaskell J."/>
            <person name="Glotzer D."/>
            <person name="Gorecki P."/>
            <person name="Heitman J."/>
            <person name="Hesse C."/>
            <person name="Hori C."/>
            <person name="Igarashi K."/>
            <person name="Jurgens J.A."/>
            <person name="Kallen N."/>
            <person name="Kersten P."/>
            <person name="Kohler A."/>
            <person name="Kuees U."/>
            <person name="Kumar T.K.A."/>
            <person name="Kuo A."/>
            <person name="LaButti K."/>
            <person name="Larrondo L.F."/>
            <person name="Lindquist E."/>
            <person name="Ling A."/>
            <person name="Lombard V."/>
            <person name="Lucas S."/>
            <person name="Lundell T."/>
            <person name="Martin R."/>
            <person name="McLaughlin D.J."/>
            <person name="Morgenstern I."/>
            <person name="Morin E."/>
            <person name="Murat C."/>
            <person name="Nagy L.G."/>
            <person name="Nolan M."/>
            <person name="Ohm R.A."/>
            <person name="Patyshakuliyeva A."/>
            <person name="Rokas A."/>
            <person name="Ruiz-Duenas F.J."/>
            <person name="Sabat G."/>
            <person name="Salamov A."/>
            <person name="Samejima M."/>
            <person name="Schmutz J."/>
            <person name="Slot J.C."/>
            <person name="St John F."/>
            <person name="Stenlid J."/>
            <person name="Sun H."/>
            <person name="Sun S."/>
            <person name="Syed K."/>
            <person name="Tsang A."/>
            <person name="Wiebenga A."/>
            <person name="Young D."/>
            <person name="Pisabarro A."/>
            <person name="Eastwood D.C."/>
            <person name="Martin F."/>
            <person name="Cullen D."/>
            <person name="Grigoriev I.V."/>
            <person name="Hibbett D.S."/>
        </authorList>
    </citation>
    <scope>NUCLEOTIDE SEQUENCE [LARGE SCALE GENOMIC DNA]</scope>
    <source>
        <strain evidence="3">RWD-64-598 SS2</strain>
    </source>
</reference>
<accession>R7SE00</accession>
<dbReference type="GeneID" id="19204301"/>
<evidence type="ECO:0000313" key="2">
    <source>
        <dbReference type="EMBL" id="EIW73977.1"/>
    </source>
</evidence>
<protein>
    <submittedName>
        <fullName evidence="2">Uncharacterized protein</fullName>
    </submittedName>
</protein>
<keyword evidence="3" id="KW-1185">Reference proteome</keyword>
<dbReference type="RefSeq" id="XP_007775808.1">
    <property type="nucleotide sequence ID" value="XM_007777618.1"/>
</dbReference>
<gene>
    <name evidence="2" type="ORF">CONPUDRAFT_160471</name>
</gene>
<feature type="region of interest" description="Disordered" evidence="1">
    <location>
        <begin position="1"/>
        <end position="57"/>
    </location>
</feature>